<keyword evidence="3" id="KW-1185">Reference proteome</keyword>
<proteinExistence type="predicted"/>
<gene>
    <name evidence="2" type="ORF">GJV85_00260</name>
</gene>
<feature type="chain" id="PRO_5036800461" description="DUF4398 domain-containing protein" evidence="1">
    <location>
        <begin position="18"/>
        <end position="97"/>
    </location>
</feature>
<dbReference type="KEGG" id="saqt:GJV85_00260"/>
<name>A0A975GBV6_9BACT</name>
<feature type="signal peptide" evidence="1">
    <location>
        <begin position="1"/>
        <end position="17"/>
    </location>
</feature>
<sequence length="97" mass="11374">MFKFIILSILFIAQLQANTLCNTNLNGMIHTFNAADKLAYEKKYVRAIAELKNSNESSYKALEYCEAEEKFDFRMVYAYIVESENRIYKLQELLIVD</sequence>
<dbReference type="AlphaFoldDB" id="A0A975GBV6"/>
<accession>A0A975GBV6</accession>
<organism evidence="2 3">
    <name type="scientific">Sulfurimonas aquatica</name>
    <dbReference type="NCBI Taxonomy" id="2672570"/>
    <lineage>
        <taxon>Bacteria</taxon>
        <taxon>Pseudomonadati</taxon>
        <taxon>Campylobacterota</taxon>
        <taxon>Epsilonproteobacteria</taxon>
        <taxon>Campylobacterales</taxon>
        <taxon>Sulfurimonadaceae</taxon>
        <taxon>Sulfurimonas</taxon>
    </lineage>
</organism>
<dbReference type="EMBL" id="CP046072">
    <property type="protein sequence ID" value="QSZ40614.1"/>
    <property type="molecule type" value="Genomic_DNA"/>
</dbReference>
<dbReference type="Proteomes" id="UP000671852">
    <property type="component" value="Chromosome"/>
</dbReference>
<evidence type="ECO:0008006" key="4">
    <source>
        <dbReference type="Google" id="ProtNLM"/>
    </source>
</evidence>
<protein>
    <recommendedName>
        <fullName evidence="4">DUF4398 domain-containing protein</fullName>
    </recommendedName>
</protein>
<evidence type="ECO:0000256" key="1">
    <source>
        <dbReference type="SAM" id="SignalP"/>
    </source>
</evidence>
<reference evidence="2" key="1">
    <citation type="submission" date="2019-11" db="EMBL/GenBank/DDBJ databases">
        <authorList>
            <person name="Kojima H."/>
        </authorList>
    </citation>
    <scope>NUCLEOTIDE SEQUENCE</scope>
    <source>
        <strain evidence="2">H1576</strain>
    </source>
</reference>
<dbReference type="RefSeq" id="WP_207561893.1">
    <property type="nucleotide sequence ID" value="NZ_CP046072.1"/>
</dbReference>
<evidence type="ECO:0000313" key="3">
    <source>
        <dbReference type="Proteomes" id="UP000671852"/>
    </source>
</evidence>
<evidence type="ECO:0000313" key="2">
    <source>
        <dbReference type="EMBL" id="QSZ40614.1"/>
    </source>
</evidence>
<reference evidence="2" key="2">
    <citation type="submission" date="2021-04" db="EMBL/GenBank/DDBJ databases">
        <title>Isolation and characterization of a novel species of the genus Sulfurimonas.</title>
        <authorList>
            <person name="Fukui M."/>
        </authorList>
    </citation>
    <scope>NUCLEOTIDE SEQUENCE</scope>
    <source>
        <strain evidence="2">H1576</strain>
    </source>
</reference>
<keyword evidence="1" id="KW-0732">Signal</keyword>